<feature type="domain" description="Factor of DNA methylation 1-5/IDN2" evidence="5">
    <location>
        <begin position="503"/>
        <end position="633"/>
    </location>
</feature>
<dbReference type="InterPro" id="IPR005381">
    <property type="entry name" value="Znf-XS_domain"/>
</dbReference>
<feature type="domain" description="XS" evidence="4">
    <location>
        <begin position="111"/>
        <end position="218"/>
    </location>
</feature>
<dbReference type="Pfam" id="PF03470">
    <property type="entry name" value="zf-XS"/>
    <property type="match status" value="1"/>
</dbReference>
<accession>A0A4Y5U2U9</accession>
<proteinExistence type="predicted"/>
<dbReference type="PANTHER" id="PTHR21596">
    <property type="entry name" value="RIBONUCLEASE P SUBUNIT P38"/>
    <property type="match status" value="1"/>
</dbReference>
<feature type="region of interest" description="Disordered" evidence="3">
    <location>
        <begin position="343"/>
        <end position="365"/>
    </location>
</feature>
<keyword evidence="2" id="KW-0943">RNA-mediated gene silencing</keyword>
<evidence type="ECO:0000259" key="4">
    <source>
        <dbReference type="Pfam" id="PF03468"/>
    </source>
</evidence>
<keyword evidence="1" id="KW-0175">Coiled coil</keyword>
<evidence type="ECO:0000259" key="6">
    <source>
        <dbReference type="Pfam" id="PF03470"/>
    </source>
</evidence>
<dbReference type="GO" id="GO:0080188">
    <property type="term" value="P:gene silencing by siRNA-directed DNA methylation"/>
    <property type="evidence" value="ECO:0007669"/>
    <property type="project" value="InterPro"/>
</dbReference>
<dbReference type="AlphaFoldDB" id="A0A4Y5U2U9"/>
<dbReference type="Pfam" id="PF03469">
    <property type="entry name" value="XH"/>
    <property type="match status" value="1"/>
</dbReference>
<feature type="compositionally biased region" description="Basic and acidic residues" evidence="3">
    <location>
        <begin position="343"/>
        <end position="358"/>
    </location>
</feature>
<evidence type="ECO:0000256" key="2">
    <source>
        <dbReference type="ARBA" id="ARBA00023158"/>
    </source>
</evidence>
<dbReference type="InterPro" id="IPR045177">
    <property type="entry name" value="FDM1-5/IDN2"/>
</dbReference>
<organism evidence="7">
    <name type="scientific">Hypericum perforatum</name>
    <name type="common">St. John's wort</name>
    <dbReference type="NCBI Taxonomy" id="65561"/>
    <lineage>
        <taxon>Eukaryota</taxon>
        <taxon>Viridiplantae</taxon>
        <taxon>Streptophyta</taxon>
        <taxon>Embryophyta</taxon>
        <taxon>Tracheophyta</taxon>
        <taxon>Spermatophyta</taxon>
        <taxon>Magnoliopsida</taxon>
        <taxon>eudicotyledons</taxon>
        <taxon>Gunneridae</taxon>
        <taxon>Pentapetalae</taxon>
        <taxon>rosids</taxon>
        <taxon>fabids</taxon>
        <taxon>Malpighiales</taxon>
        <taxon>Hypericaceae</taxon>
        <taxon>Hypericeae</taxon>
        <taxon>Hypericum</taxon>
    </lineage>
</organism>
<evidence type="ECO:0000256" key="1">
    <source>
        <dbReference type="ARBA" id="ARBA00023054"/>
    </source>
</evidence>
<dbReference type="InterPro" id="IPR005379">
    <property type="entry name" value="FDM1-5/IDN2_XH"/>
</dbReference>
<name>A0A4Y5U2U9_HYPPE</name>
<evidence type="ECO:0000313" key="7">
    <source>
        <dbReference type="EMBL" id="QDC18030.1"/>
    </source>
</evidence>
<dbReference type="Pfam" id="PF03468">
    <property type="entry name" value="XS"/>
    <property type="match status" value="1"/>
</dbReference>
<protein>
    <submittedName>
        <fullName evidence="7">Factor of DNA methylation 1-like C</fullName>
    </submittedName>
</protein>
<dbReference type="InterPro" id="IPR005380">
    <property type="entry name" value="XS_domain"/>
</dbReference>
<evidence type="ECO:0000256" key="3">
    <source>
        <dbReference type="SAM" id="MobiDB-lite"/>
    </source>
</evidence>
<dbReference type="EMBL" id="MK883485">
    <property type="protein sequence ID" value="QDC18030.1"/>
    <property type="molecule type" value="Genomic_DNA"/>
</dbReference>
<dbReference type="InterPro" id="IPR038588">
    <property type="entry name" value="XS_domain_sf"/>
</dbReference>
<sequence length="635" mass="74303">MSSSDESSDISDSEIEEYKYKPYEQMRNGELKVKVFGILRCPFCTGKKKREYKYKELFSHASGVAKGSVNRSAKQKARHLALAHYLENDLADEAEPSQSQLPVNETPDEADQFVWPWMGIVVNKVPGPKERDMMYKSIYWKKKFASYQPSEVHTFWNSGELTMWAIVRFDGDWNGFMKSAEFEKSFETEKHGKRNWIEQQMHPGDGTYGWRARVDDYYTRSPIGEFLRKEGKLRTIDEIMREHTENKQTILSSLTEKIDETNQTLDQLVSKYNESSMSLSRMLEVKDQLHQSFVEESRKMQRLARDNVRRILDEQESLSDQLEAKKKKIDSWSKELNKRETLTEREKQKLDEEKKTNEARNSSLQLASEDLKKADENVIRLIEKQKVEKQEALDKILRLEKQLDAKQKVEMEIEELKGKLEVMKHLDDQDDEAVKKKMKEMTDELEEKKDDLSDLESLNQTLVLKEKQSNDELVEARKELTEGLKDLLDASNGIAEKNIIGIKRMGEIEQKAFHDACKQRFPLEEADLQAMQLCSLWQEKVLDSRWYPFNATMVDGKEKLEVNEEDEKLVTLKEDWGEEVHSSVVTALNELVEYNPSGRYITSELWNLKEGRKATLKEVFAYMFKIAKTTKTKRR</sequence>
<dbReference type="PANTHER" id="PTHR21596:SF3">
    <property type="entry name" value="FACTOR OF DNA METHYLATION 1-RELATED"/>
    <property type="match status" value="1"/>
</dbReference>
<dbReference type="Gene3D" id="3.30.70.2890">
    <property type="entry name" value="XS domain"/>
    <property type="match status" value="1"/>
</dbReference>
<reference evidence="7" key="1">
    <citation type="journal article" date="2019" name="Front. Plant Sci.">
        <title>Ovule Gene Expression Analysis in Sexual and Aposporous Apomictic Hypericum perforatum L. (Hypericaceae) Accessions.</title>
        <authorList>
            <person name="Galla G."/>
            <person name="Basso A."/>
            <person name="Grisan S."/>
            <person name="Bellucci M."/>
            <person name="Pupilli F."/>
            <person name="Barcaccia G."/>
        </authorList>
    </citation>
    <scope>NUCLEOTIDE SEQUENCE</scope>
</reference>
<feature type="domain" description="Zinc finger-XS" evidence="6">
    <location>
        <begin position="41"/>
        <end position="83"/>
    </location>
</feature>
<evidence type="ECO:0000259" key="5">
    <source>
        <dbReference type="Pfam" id="PF03469"/>
    </source>
</evidence>